<evidence type="ECO:0008006" key="4">
    <source>
        <dbReference type="Google" id="ProtNLM"/>
    </source>
</evidence>
<dbReference type="RefSeq" id="WP_066270577.1">
    <property type="nucleotide sequence ID" value="NZ_JARMAB010000008.1"/>
</dbReference>
<evidence type="ECO:0000313" key="2">
    <source>
        <dbReference type="EMBL" id="MED1202799.1"/>
    </source>
</evidence>
<protein>
    <recommendedName>
        <fullName evidence="4">DUF2269 family protein</fullName>
    </recommendedName>
</protein>
<reference evidence="2 3" key="1">
    <citation type="submission" date="2023-03" db="EMBL/GenBank/DDBJ databases">
        <title>Bacillus Genome Sequencing.</title>
        <authorList>
            <person name="Dunlap C."/>
        </authorList>
    </citation>
    <scope>NUCLEOTIDE SEQUENCE [LARGE SCALE GENOMIC DNA]</scope>
    <source>
        <strain evidence="2 3">B-23453</strain>
    </source>
</reference>
<proteinExistence type="predicted"/>
<gene>
    <name evidence="2" type="ORF">P4T90_06800</name>
</gene>
<feature type="transmembrane region" description="Helical" evidence="1">
    <location>
        <begin position="81"/>
        <end position="100"/>
    </location>
</feature>
<name>A0ABU6MES5_9BACI</name>
<feature type="transmembrane region" description="Helical" evidence="1">
    <location>
        <begin position="121"/>
        <end position="140"/>
    </location>
</feature>
<dbReference type="EMBL" id="JARMAB010000008">
    <property type="protein sequence ID" value="MED1202799.1"/>
    <property type="molecule type" value="Genomic_DNA"/>
</dbReference>
<feature type="transmembrane region" description="Helical" evidence="1">
    <location>
        <begin position="58"/>
        <end position="75"/>
    </location>
</feature>
<organism evidence="2 3">
    <name type="scientific">Heyndrickxia acidicola</name>
    <dbReference type="NCBI Taxonomy" id="209389"/>
    <lineage>
        <taxon>Bacteria</taxon>
        <taxon>Bacillati</taxon>
        <taxon>Bacillota</taxon>
        <taxon>Bacilli</taxon>
        <taxon>Bacillales</taxon>
        <taxon>Bacillaceae</taxon>
        <taxon>Heyndrickxia</taxon>
    </lineage>
</organism>
<evidence type="ECO:0000256" key="1">
    <source>
        <dbReference type="SAM" id="Phobius"/>
    </source>
</evidence>
<keyword evidence="1" id="KW-0472">Membrane</keyword>
<keyword evidence="1" id="KW-1133">Transmembrane helix</keyword>
<accession>A0ABU6MES5</accession>
<comment type="caution">
    <text evidence="2">The sequence shown here is derived from an EMBL/GenBank/DDBJ whole genome shotgun (WGS) entry which is preliminary data.</text>
</comment>
<evidence type="ECO:0000313" key="3">
    <source>
        <dbReference type="Proteomes" id="UP001341444"/>
    </source>
</evidence>
<keyword evidence="3" id="KW-1185">Reference proteome</keyword>
<feature type="transmembrane region" description="Helical" evidence="1">
    <location>
        <begin position="6"/>
        <end position="27"/>
    </location>
</feature>
<dbReference type="Proteomes" id="UP001341444">
    <property type="component" value="Unassembled WGS sequence"/>
</dbReference>
<sequence>MEILHPLILYIHILSVIMSIGPFFILLPISQKIKVTEGVKQQAYLDTFKASVRLAKHAGHVLAGSGILLVIISSWTWRTPWIDVTVIVMVSSLFFLARAFSPTLRKFDQPGQNTNELVSKLLRSTIIYLALLLAMLWLMVSKPVFW</sequence>
<keyword evidence="1" id="KW-0812">Transmembrane</keyword>